<evidence type="ECO:0000256" key="2">
    <source>
        <dbReference type="ARBA" id="ARBA00022801"/>
    </source>
</evidence>
<dbReference type="InterPro" id="IPR011006">
    <property type="entry name" value="CheY-like_superfamily"/>
</dbReference>
<dbReference type="SMART" id="SM00471">
    <property type="entry name" value="HDc"/>
    <property type="match status" value="1"/>
</dbReference>
<dbReference type="STRING" id="4829.A0A168T672"/>
<dbReference type="InterPro" id="IPR023088">
    <property type="entry name" value="PDEase"/>
</dbReference>
<dbReference type="Proteomes" id="UP000078561">
    <property type="component" value="Unassembled WGS sequence"/>
</dbReference>
<organism evidence="8">
    <name type="scientific">Absidia glauca</name>
    <name type="common">Pin mould</name>
    <dbReference type="NCBI Taxonomy" id="4829"/>
    <lineage>
        <taxon>Eukaryota</taxon>
        <taxon>Fungi</taxon>
        <taxon>Fungi incertae sedis</taxon>
        <taxon>Mucoromycota</taxon>
        <taxon>Mucoromycotina</taxon>
        <taxon>Mucoromycetes</taxon>
        <taxon>Mucorales</taxon>
        <taxon>Cunninghamellaceae</taxon>
        <taxon>Absidia</taxon>
    </lineage>
</organism>
<dbReference type="GO" id="GO:0004114">
    <property type="term" value="F:3',5'-cyclic-nucleotide phosphodiesterase activity"/>
    <property type="evidence" value="ECO:0007669"/>
    <property type="project" value="InterPro"/>
</dbReference>
<keyword evidence="9" id="KW-1185">Reference proteome</keyword>
<feature type="binding site" evidence="5">
    <location>
        <position position="324"/>
    </location>
    <ligand>
        <name>Zn(2+)</name>
        <dbReference type="ChEBI" id="CHEBI:29105"/>
        <label>2</label>
    </ligand>
</feature>
<dbReference type="Gene3D" id="3.40.50.2300">
    <property type="match status" value="1"/>
</dbReference>
<keyword evidence="1 5" id="KW-0479">Metal-binding</keyword>
<dbReference type="SUPFAM" id="SSF52172">
    <property type="entry name" value="CheY-like"/>
    <property type="match status" value="1"/>
</dbReference>
<feature type="binding site" evidence="4">
    <location>
        <begin position="269"/>
        <end position="273"/>
    </location>
    <ligand>
        <name>AMP</name>
        <dbReference type="ChEBI" id="CHEBI:456215"/>
    </ligand>
</feature>
<dbReference type="AlphaFoldDB" id="A0A168T672"/>
<evidence type="ECO:0000256" key="5">
    <source>
        <dbReference type="PIRSR" id="PIRSR623088-3"/>
    </source>
</evidence>
<evidence type="ECO:0000313" key="8">
    <source>
        <dbReference type="EMBL" id="SAM09540.1"/>
    </source>
</evidence>
<sequence>MKPSNYELLVVSPFQPIALLRDTFKHVTCVKSAKEALVRLQTQQQQHQDPTTTTTDRSRRLLLIDMENEQGNIISLKLLIYHLRQGTVGNFVPLVCCANDSSDYMLACIHHGAADYLLKPLSLNVIQTMFLAAHRYSPPQRLLPSPTSSTASLKSDLPQAIQSECHHYHQLKQIFNQHDGIYQAVINMYANPNRPKKEFDLASLSTDRKTALERRLGEWGFNPFDLSDLDLVYCVSWIFDQAFHLPDLAPFRLSSGDLCHGYHATNPYHNFYHAVDVLQSMYYLVSRMGFLHPHPPAPTTTSRLHNRITSIDILALFLICIGHDLGHPGVTNAFMINASTSLSLLFNDISVLESYHAMLLYRLIKTYWSDALGAPLGALFRKRVVNGVIATDMALHQDYMTKLKAFGRTSIDDKDGKPYDEEEERLLIYAALIKCADISNIARPFEVAKVWANRLVEELQCQGQLEAELGLPSCLNGFGLPLDSKGQIPLAAFQHQFITKVGIGFFDVVGDIVPDLKNWAHMARQNASLWQQQQ</sequence>
<dbReference type="CDD" id="cd00077">
    <property type="entry name" value="HDc"/>
    <property type="match status" value="1"/>
</dbReference>
<feature type="domain" description="PDEase" evidence="7">
    <location>
        <begin position="174"/>
        <end position="534"/>
    </location>
</feature>
<evidence type="ECO:0000256" key="1">
    <source>
        <dbReference type="ARBA" id="ARBA00022723"/>
    </source>
</evidence>
<name>A0A168T672_ABSGL</name>
<dbReference type="PRINTS" id="PR00387">
    <property type="entry name" value="PDIESTERASE1"/>
</dbReference>
<gene>
    <name evidence="8" type="primary">ABSGL_15234.1 scaffold 16253</name>
</gene>
<dbReference type="PANTHER" id="PTHR11347">
    <property type="entry name" value="CYCLIC NUCLEOTIDE PHOSPHODIESTERASE"/>
    <property type="match status" value="1"/>
</dbReference>
<reference evidence="8" key="1">
    <citation type="submission" date="2016-04" db="EMBL/GenBank/DDBJ databases">
        <authorList>
            <person name="Evans L.H."/>
            <person name="Alamgir A."/>
            <person name="Owens N."/>
            <person name="Weber N.D."/>
            <person name="Virtaneva K."/>
            <person name="Barbian K."/>
            <person name="Babar A."/>
            <person name="Rosenke K."/>
        </authorList>
    </citation>
    <scope>NUCLEOTIDE SEQUENCE [LARGE SCALE GENOMIC DNA]</scope>
    <source>
        <strain evidence="8">CBS 101.48</strain>
    </source>
</reference>
<evidence type="ECO:0000256" key="6">
    <source>
        <dbReference type="RuleBase" id="RU363067"/>
    </source>
</evidence>
<dbReference type="EC" id="3.1.4.-" evidence="6"/>
<evidence type="ECO:0000259" key="7">
    <source>
        <dbReference type="PROSITE" id="PS51845"/>
    </source>
</evidence>
<feature type="binding site" evidence="5">
    <location>
        <position position="324"/>
    </location>
    <ligand>
        <name>Zn(2+)</name>
        <dbReference type="ChEBI" id="CHEBI:29105"/>
        <label>1</label>
    </ligand>
</feature>
<feature type="active site" description="Proton donor" evidence="3">
    <location>
        <position position="269"/>
    </location>
</feature>
<evidence type="ECO:0000256" key="3">
    <source>
        <dbReference type="PIRSR" id="PIRSR623088-1"/>
    </source>
</evidence>
<dbReference type="GO" id="GO:0007165">
    <property type="term" value="P:signal transduction"/>
    <property type="evidence" value="ECO:0007669"/>
    <property type="project" value="InterPro"/>
</dbReference>
<dbReference type="Pfam" id="PF00233">
    <property type="entry name" value="PDEase_I"/>
    <property type="match status" value="1"/>
</dbReference>
<dbReference type="PROSITE" id="PS51845">
    <property type="entry name" value="PDEASE_I_2"/>
    <property type="match status" value="1"/>
</dbReference>
<accession>A0A168T672</accession>
<dbReference type="SUPFAM" id="SSF109604">
    <property type="entry name" value="HD-domain/PDEase-like"/>
    <property type="match status" value="1"/>
</dbReference>
<comment type="similarity">
    <text evidence="6">Belongs to the cyclic nucleotide phosphodiesterase family.</text>
</comment>
<feature type="binding site" evidence="4">
    <location>
        <position position="494"/>
    </location>
    <ligand>
        <name>AMP</name>
        <dbReference type="ChEBI" id="CHEBI:456215"/>
    </ligand>
</feature>
<dbReference type="InParanoid" id="A0A168T672"/>
<feature type="binding site" evidence="4">
    <location>
        <position position="324"/>
    </location>
    <ligand>
        <name>AMP</name>
        <dbReference type="ChEBI" id="CHEBI:456215"/>
    </ligand>
</feature>
<feature type="binding site" evidence="5">
    <location>
        <position position="437"/>
    </location>
    <ligand>
        <name>Zn(2+)</name>
        <dbReference type="ChEBI" id="CHEBI:29105"/>
        <label>1</label>
    </ligand>
</feature>
<dbReference type="InterPro" id="IPR003607">
    <property type="entry name" value="HD/PDEase_dom"/>
</dbReference>
<keyword evidence="2 6" id="KW-0378">Hydrolase</keyword>
<dbReference type="OMA" id="FMINAST"/>
<feature type="binding site" evidence="5">
    <location>
        <position position="323"/>
    </location>
    <ligand>
        <name>Zn(2+)</name>
        <dbReference type="ChEBI" id="CHEBI:29105"/>
        <label>1</label>
    </ligand>
</feature>
<evidence type="ECO:0000256" key="4">
    <source>
        <dbReference type="PIRSR" id="PIRSR623088-2"/>
    </source>
</evidence>
<dbReference type="InterPro" id="IPR023174">
    <property type="entry name" value="PDEase_CS"/>
</dbReference>
<dbReference type="Gene3D" id="1.10.1300.10">
    <property type="entry name" value="3'5'-cyclic nucleotide phosphodiesterase, catalytic domain"/>
    <property type="match status" value="1"/>
</dbReference>
<evidence type="ECO:0000313" key="9">
    <source>
        <dbReference type="Proteomes" id="UP000078561"/>
    </source>
</evidence>
<feature type="binding site" evidence="5">
    <location>
        <position position="273"/>
    </location>
    <ligand>
        <name>Zn(2+)</name>
        <dbReference type="ChEBI" id="CHEBI:29105"/>
        <label>1</label>
    </ligand>
</feature>
<proteinExistence type="inferred from homology"/>
<dbReference type="PROSITE" id="PS00126">
    <property type="entry name" value="PDEASE_I_1"/>
    <property type="match status" value="1"/>
</dbReference>
<dbReference type="EMBL" id="LT555132">
    <property type="protein sequence ID" value="SAM09540.1"/>
    <property type="molecule type" value="Genomic_DNA"/>
</dbReference>
<protein>
    <recommendedName>
        <fullName evidence="6">Phosphodiesterase</fullName>
        <ecNumber evidence="6">3.1.4.-</ecNumber>
    </recommendedName>
</protein>
<dbReference type="InterPro" id="IPR036971">
    <property type="entry name" value="PDEase_catalytic_dom_sf"/>
</dbReference>
<feature type="binding site" evidence="4">
    <location>
        <position position="437"/>
    </location>
    <ligand>
        <name>AMP</name>
        <dbReference type="ChEBI" id="CHEBI:456215"/>
    </ligand>
</feature>
<comment type="cofactor">
    <cofactor evidence="6">
        <name>a divalent metal cation</name>
        <dbReference type="ChEBI" id="CHEBI:60240"/>
    </cofactor>
    <text evidence="6">Binds 2 divalent metal cations per subunit. Site 1 may preferentially bind zinc ions, while site 2 has a preference for magnesium and/or manganese ions.</text>
</comment>
<dbReference type="OrthoDB" id="546632at2759"/>
<dbReference type="GO" id="GO:0046872">
    <property type="term" value="F:metal ion binding"/>
    <property type="evidence" value="ECO:0007669"/>
    <property type="project" value="UniProtKB-KW"/>
</dbReference>
<dbReference type="InterPro" id="IPR002073">
    <property type="entry name" value="PDEase_catalytic_dom"/>
</dbReference>